<evidence type="ECO:0000313" key="6">
    <source>
        <dbReference type="Proteomes" id="UP000618795"/>
    </source>
</evidence>
<dbReference type="Proteomes" id="UP000618795">
    <property type="component" value="Unassembled WGS sequence"/>
</dbReference>
<evidence type="ECO:0000256" key="1">
    <source>
        <dbReference type="ARBA" id="ARBA00006484"/>
    </source>
</evidence>
<proteinExistence type="inferred from homology"/>
<dbReference type="FunFam" id="3.40.50.720:FF:000047">
    <property type="entry name" value="NADP-dependent L-serine/L-allo-threonine dehydrogenase"/>
    <property type="match status" value="1"/>
</dbReference>
<gene>
    <name evidence="5" type="ORF">GCM10010260_73710</name>
</gene>
<dbReference type="SUPFAM" id="SSF51735">
    <property type="entry name" value="NAD(P)-binding Rossmann-fold domains"/>
    <property type="match status" value="1"/>
</dbReference>
<protein>
    <submittedName>
        <fullName evidence="5">Oxidoreductase</fullName>
    </submittedName>
</protein>
<dbReference type="AlphaFoldDB" id="A0A918IIM3"/>
<organism evidence="5 6">
    <name type="scientific">Streptomyces filipinensis</name>
    <dbReference type="NCBI Taxonomy" id="66887"/>
    <lineage>
        <taxon>Bacteria</taxon>
        <taxon>Bacillati</taxon>
        <taxon>Actinomycetota</taxon>
        <taxon>Actinomycetes</taxon>
        <taxon>Kitasatosporales</taxon>
        <taxon>Streptomycetaceae</taxon>
        <taxon>Streptomyces</taxon>
    </lineage>
</organism>
<evidence type="ECO:0000259" key="4">
    <source>
        <dbReference type="SMART" id="SM00822"/>
    </source>
</evidence>
<dbReference type="EMBL" id="BMTD01000024">
    <property type="protein sequence ID" value="GGV22622.1"/>
    <property type="molecule type" value="Genomic_DNA"/>
</dbReference>
<evidence type="ECO:0000256" key="2">
    <source>
        <dbReference type="ARBA" id="ARBA00023002"/>
    </source>
</evidence>
<dbReference type="PROSITE" id="PS00061">
    <property type="entry name" value="ADH_SHORT"/>
    <property type="match status" value="1"/>
</dbReference>
<dbReference type="PRINTS" id="PR00080">
    <property type="entry name" value="SDRFAMILY"/>
</dbReference>
<name>A0A918IIM3_9ACTN</name>
<accession>A0A918IIM3</accession>
<reference evidence="5" key="2">
    <citation type="submission" date="2020-09" db="EMBL/GenBank/DDBJ databases">
        <authorList>
            <person name="Sun Q."/>
            <person name="Ohkuma M."/>
        </authorList>
    </citation>
    <scope>NUCLEOTIDE SEQUENCE</scope>
    <source>
        <strain evidence="5">JCM 4369</strain>
    </source>
</reference>
<feature type="domain" description="Ketoreductase" evidence="4">
    <location>
        <begin position="21"/>
        <end position="208"/>
    </location>
</feature>
<dbReference type="InterPro" id="IPR002347">
    <property type="entry name" value="SDR_fam"/>
</dbReference>
<dbReference type="SMART" id="SM00822">
    <property type="entry name" value="PKS_KR"/>
    <property type="match status" value="1"/>
</dbReference>
<keyword evidence="2" id="KW-0560">Oxidoreductase</keyword>
<reference evidence="5" key="1">
    <citation type="journal article" date="2014" name="Int. J. Syst. Evol. Microbiol.">
        <title>Complete genome sequence of Corynebacterium casei LMG S-19264T (=DSM 44701T), isolated from a smear-ripened cheese.</title>
        <authorList>
            <consortium name="US DOE Joint Genome Institute (JGI-PGF)"/>
            <person name="Walter F."/>
            <person name="Albersmeier A."/>
            <person name="Kalinowski J."/>
            <person name="Ruckert C."/>
        </authorList>
    </citation>
    <scope>NUCLEOTIDE SEQUENCE</scope>
    <source>
        <strain evidence="5">JCM 4369</strain>
    </source>
</reference>
<keyword evidence="6" id="KW-1185">Reference proteome</keyword>
<comment type="similarity">
    <text evidence="1 3">Belongs to the short-chain dehydrogenases/reductases (SDR) family.</text>
</comment>
<evidence type="ECO:0000256" key="3">
    <source>
        <dbReference type="RuleBase" id="RU000363"/>
    </source>
</evidence>
<dbReference type="GO" id="GO:0016616">
    <property type="term" value="F:oxidoreductase activity, acting on the CH-OH group of donors, NAD or NADP as acceptor"/>
    <property type="evidence" value="ECO:0007669"/>
    <property type="project" value="UniProtKB-ARBA"/>
</dbReference>
<dbReference type="Pfam" id="PF00106">
    <property type="entry name" value="adh_short"/>
    <property type="match status" value="1"/>
</dbReference>
<sequence>MVAADLPRTRRPAEAVAMTNRIALVTGAASGIGAAIATRLAADGASVALLARRRDRLEKVAAQITETGGTALVVPADVTSEESVAAAATEVHDRFGDLDLLVNNAGLMRVVPFADGPLDDWRRTVDVNLTGVINVTHAFLPALRRSAATRTTDLINVSSIAGERINPGMATYGASKAAVSHLTRTLRAELAGEGIRVTDLEPGMIGGTELADSFPTELQSMVNDLRTTLPAVPVSEVAELVSYVVSRPRNVNLPRLIIQPSKEV</sequence>
<comment type="caution">
    <text evidence="5">The sequence shown here is derived from an EMBL/GenBank/DDBJ whole genome shotgun (WGS) entry which is preliminary data.</text>
</comment>
<dbReference type="GO" id="GO:0016020">
    <property type="term" value="C:membrane"/>
    <property type="evidence" value="ECO:0007669"/>
    <property type="project" value="TreeGrafter"/>
</dbReference>
<dbReference type="PRINTS" id="PR00081">
    <property type="entry name" value="GDHRDH"/>
</dbReference>
<dbReference type="PANTHER" id="PTHR44196:SF1">
    <property type="entry name" value="DEHYDROGENASE_REDUCTASE SDR FAMILY MEMBER 7B"/>
    <property type="match status" value="1"/>
</dbReference>
<evidence type="ECO:0000313" key="5">
    <source>
        <dbReference type="EMBL" id="GGV22622.1"/>
    </source>
</evidence>
<dbReference type="Gene3D" id="3.40.50.720">
    <property type="entry name" value="NAD(P)-binding Rossmann-like Domain"/>
    <property type="match status" value="1"/>
</dbReference>
<dbReference type="PANTHER" id="PTHR44196">
    <property type="entry name" value="DEHYDROGENASE/REDUCTASE SDR FAMILY MEMBER 7B"/>
    <property type="match status" value="1"/>
</dbReference>
<dbReference type="InterPro" id="IPR020904">
    <property type="entry name" value="Sc_DH/Rdtase_CS"/>
</dbReference>
<dbReference type="InterPro" id="IPR036291">
    <property type="entry name" value="NAD(P)-bd_dom_sf"/>
</dbReference>
<dbReference type="CDD" id="cd05233">
    <property type="entry name" value="SDR_c"/>
    <property type="match status" value="1"/>
</dbReference>
<dbReference type="InterPro" id="IPR057326">
    <property type="entry name" value="KR_dom"/>
</dbReference>